<dbReference type="VEuPathDB" id="TriTrypDB:C4B63_16g691c"/>
<feature type="transmembrane region" description="Helical" evidence="1">
    <location>
        <begin position="6"/>
        <end position="24"/>
    </location>
</feature>
<accession>A0A2V2ULF8</accession>
<evidence type="ECO:0000313" key="2">
    <source>
        <dbReference type="EMBL" id="PWU84056.1"/>
    </source>
</evidence>
<keyword evidence="1" id="KW-0812">Transmembrane</keyword>
<dbReference type="SMR" id="A0A2V2ULF8"/>
<dbReference type="EMBL" id="PRFC01000021">
    <property type="protein sequence ID" value="PWV16893.1"/>
    <property type="molecule type" value="Genomic_DNA"/>
</dbReference>
<dbReference type="VEuPathDB" id="TriTrypDB:BCY84_02450"/>
<sequence>MLAAGTFIFLCGVSVSLVLIVASWSQRWHLHASVSVALFPVAAVIALGFSVCAQKIVEYIHETAKLNVVPPFLSQMALRIRPIAGDAITFFDIQIVAILLFLCYASVVLQRHLVDISRLLKISRRRIFMKQQ</sequence>
<dbReference type="VEuPathDB" id="TriTrypDB:C4B63_259g93c"/>
<feature type="transmembrane region" description="Helical" evidence="1">
    <location>
        <begin position="87"/>
        <end position="109"/>
    </location>
</feature>
<dbReference type="OMA" id="YIHETAK"/>
<dbReference type="VEuPathDB" id="TriTrypDB:TcBrA4_0137120"/>
<proteinExistence type="predicted"/>
<gene>
    <name evidence="4" type="ORF">C3747_21g836c</name>
    <name evidence="3" type="ORF">C4B63_16g691c</name>
    <name evidence="2" type="ORF">C4B63_259g93c</name>
</gene>
<dbReference type="VEuPathDB" id="TriTrypDB:TcG_03524"/>
<evidence type="ECO:0000313" key="3">
    <source>
        <dbReference type="EMBL" id="PWU97324.1"/>
    </source>
</evidence>
<reference evidence="5 6" key="1">
    <citation type="journal article" date="2018" name="Microb. Genom.">
        <title>Expanding an expanded genome: long-read sequencing of Trypanosoma cruzi.</title>
        <authorList>
            <person name="Berna L."/>
            <person name="Rodriguez M."/>
            <person name="Chiribao M.L."/>
            <person name="Parodi-Talice A."/>
            <person name="Pita S."/>
            <person name="Rijo G."/>
            <person name="Alvarez-Valin F."/>
            <person name="Robello C."/>
        </authorList>
    </citation>
    <scope>NUCLEOTIDE SEQUENCE [LARGE SCALE GENOMIC DNA]</scope>
    <source>
        <strain evidence="2 6">Dm28c</strain>
        <strain evidence="4 5">TCC</strain>
    </source>
</reference>
<dbReference type="AlphaFoldDB" id="A0A2V2ULF8"/>
<dbReference type="EMBL" id="PRFA01000259">
    <property type="protein sequence ID" value="PWU84056.1"/>
    <property type="molecule type" value="Genomic_DNA"/>
</dbReference>
<protein>
    <submittedName>
        <fullName evidence="2">Uncharacterized protein</fullName>
    </submittedName>
</protein>
<dbReference type="Proteomes" id="UP000246078">
    <property type="component" value="Unassembled WGS sequence"/>
</dbReference>
<evidence type="ECO:0000313" key="5">
    <source>
        <dbReference type="Proteomes" id="UP000246078"/>
    </source>
</evidence>
<dbReference type="Proteomes" id="UP000246121">
    <property type="component" value="Unassembled WGS sequence"/>
</dbReference>
<keyword evidence="1" id="KW-1133">Transmembrane helix</keyword>
<name>A0A2V2ULF8_TRYCR</name>
<feature type="transmembrane region" description="Helical" evidence="1">
    <location>
        <begin position="36"/>
        <end position="57"/>
    </location>
</feature>
<dbReference type="VEuPathDB" id="TriTrypDB:TcCLB.509769.66"/>
<organism evidence="2 6">
    <name type="scientific">Trypanosoma cruzi</name>
    <dbReference type="NCBI Taxonomy" id="5693"/>
    <lineage>
        <taxon>Eukaryota</taxon>
        <taxon>Discoba</taxon>
        <taxon>Euglenozoa</taxon>
        <taxon>Kinetoplastea</taxon>
        <taxon>Metakinetoplastina</taxon>
        <taxon>Trypanosomatida</taxon>
        <taxon>Trypanosomatidae</taxon>
        <taxon>Trypanosoma</taxon>
        <taxon>Schizotrypanum</taxon>
    </lineage>
</organism>
<dbReference type="VEuPathDB" id="TriTrypDB:TcYC6_0032880"/>
<comment type="caution">
    <text evidence="2">The sequence shown here is derived from an EMBL/GenBank/DDBJ whole genome shotgun (WGS) entry which is preliminary data.</text>
</comment>
<evidence type="ECO:0000256" key="1">
    <source>
        <dbReference type="SAM" id="Phobius"/>
    </source>
</evidence>
<keyword evidence="1" id="KW-0472">Membrane</keyword>
<evidence type="ECO:0000313" key="6">
    <source>
        <dbReference type="Proteomes" id="UP000246121"/>
    </source>
</evidence>
<dbReference type="VEuPathDB" id="TriTrypDB:C3747_21g836c"/>
<evidence type="ECO:0000313" key="4">
    <source>
        <dbReference type="EMBL" id="PWV16893.1"/>
    </source>
</evidence>
<dbReference type="OrthoDB" id="273237at2759"/>
<dbReference type="EMBL" id="PRFA01000016">
    <property type="protein sequence ID" value="PWU97324.1"/>
    <property type="molecule type" value="Genomic_DNA"/>
</dbReference>